<dbReference type="GO" id="GO:0051256">
    <property type="term" value="P:mitotic spindle midzone assembly"/>
    <property type="evidence" value="ECO:0000318"/>
    <property type="project" value="GO_Central"/>
</dbReference>
<dbReference type="GO" id="GO:0008017">
    <property type="term" value="F:microtubule binding"/>
    <property type="evidence" value="ECO:0000318"/>
    <property type="project" value="GO_Central"/>
</dbReference>
<dbReference type="PANTHER" id="PTHR19321:SF41">
    <property type="entry name" value="FASCETTO-RELATED"/>
    <property type="match status" value="1"/>
</dbReference>
<dbReference type="KEGG" id="spu:580770"/>
<name>A0A7M7NUR5_STRPU</name>
<evidence type="ECO:0008006" key="4">
    <source>
        <dbReference type="Google" id="ProtNLM"/>
    </source>
</evidence>
<dbReference type="GO" id="GO:0005737">
    <property type="term" value="C:cytoplasm"/>
    <property type="evidence" value="ECO:0000318"/>
    <property type="project" value="GO_Central"/>
</dbReference>
<dbReference type="PANTHER" id="PTHR19321">
    <property type="entry name" value="PROTEIN REGULATOR OF CYTOKINESIS 1 PRC1-RELATED"/>
    <property type="match status" value="1"/>
</dbReference>
<dbReference type="GeneID" id="580770"/>
<feature type="compositionally biased region" description="Polar residues" evidence="1">
    <location>
        <begin position="584"/>
        <end position="595"/>
    </location>
</feature>
<dbReference type="EnsemblMetazoa" id="XM_030986178">
    <property type="protein sequence ID" value="XP_030842038"/>
    <property type="gene ID" value="LOC580770"/>
</dbReference>
<dbReference type="CTD" id="9055"/>
<accession>A0A7M7NUR5</accession>
<dbReference type="InParanoid" id="A0A7M7NUR5"/>
<evidence type="ECO:0000313" key="3">
    <source>
        <dbReference type="Proteomes" id="UP000007110"/>
    </source>
</evidence>
<keyword evidence="3" id="KW-1185">Reference proteome</keyword>
<dbReference type="Pfam" id="PF03999">
    <property type="entry name" value="MAP65_ASE1"/>
    <property type="match status" value="1"/>
</dbReference>
<dbReference type="GO" id="GO:0000226">
    <property type="term" value="P:microtubule cytoskeleton organization"/>
    <property type="evidence" value="ECO:0000318"/>
    <property type="project" value="GO_Central"/>
</dbReference>
<dbReference type="OrthoDB" id="642895at2759"/>
<dbReference type="OMA" id="IDVQINC"/>
<reference evidence="3" key="1">
    <citation type="submission" date="2015-02" db="EMBL/GenBank/DDBJ databases">
        <title>Genome sequencing for Strongylocentrotus purpuratus.</title>
        <authorList>
            <person name="Murali S."/>
            <person name="Liu Y."/>
            <person name="Vee V."/>
            <person name="English A."/>
            <person name="Wang M."/>
            <person name="Skinner E."/>
            <person name="Han Y."/>
            <person name="Muzny D.M."/>
            <person name="Worley K.C."/>
            <person name="Gibbs R.A."/>
        </authorList>
    </citation>
    <scope>NUCLEOTIDE SEQUENCE</scope>
</reference>
<reference evidence="2" key="2">
    <citation type="submission" date="2021-01" db="UniProtKB">
        <authorList>
            <consortium name="EnsemblMetazoa"/>
        </authorList>
    </citation>
    <scope>IDENTIFICATION</scope>
</reference>
<dbReference type="RefSeq" id="XP_030842038.1">
    <property type="nucleotide sequence ID" value="XM_030986178.1"/>
</dbReference>
<dbReference type="Gene3D" id="1.20.58.1520">
    <property type="match status" value="1"/>
</dbReference>
<dbReference type="GO" id="GO:1990023">
    <property type="term" value="C:mitotic spindle midzone"/>
    <property type="evidence" value="ECO:0000318"/>
    <property type="project" value="GO_Central"/>
</dbReference>
<evidence type="ECO:0000313" key="2">
    <source>
        <dbReference type="EnsemblMetazoa" id="XP_030842038"/>
    </source>
</evidence>
<dbReference type="InterPro" id="IPR007145">
    <property type="entry name" value="MAP65_Ase1_PRC1"/>
</dbReference>
<protein>
    <recommendedName>
        <fullName evidence="4">Protein regulator of cytokinesis 1</fullName>
    </recommendedName>
</protein>
<evidence type="ECO:0000256" key="1">
    <source>
        <dbReference type="SAM" id="MobiDB-lite"/>
    </source>
</evidence>
<feature type="compositionally biased region" description="Low complexity" evidence="1">
    <location>
        <begin position="568"/>
        <end position="583"/>
    </location>
</feature>
<dbReference type="GO" id="GO:0005819">
    <property type="term" value="C:spindle"/>
    <property type="evidence" value="ECO:0000318"/>
    <property type="project" value="GO_Central"/>
</dbReference>
<organism evidence="2 3">
    <name type="scientific">Strongylocentrotus purpuratus</name>
    <name type="common">Purple sea urchin</name>
    <dbReference type="NCBI Taxonomy" id="7668"/>
    <lineage>
        <taxon>Eukaryota</taxon>
        <taxon>Metazoa</taxon>
        <taxon>Echinodermata</taxon>
        <taxon>Eleutherozoa</taxon>
        <taxon>Echinozoa</taxon>
        <taxon>Echinoidea</taxon>
        <taxon>Euechinoidea</taxon>
        <taxon>Echinacea</taxon>
        <taxon>Camarodonta</taxon>
        <taxon>Echinidea</taxon>
        <taxon>Strongylocentrotidae</taxon>
        <taxon>Strongylocentrotus</taxon>
    </lineage>
</organism>
<dbReference type="Proteomes" id="UP000007110">
    <property type="component" value="Unassembled WGS sequence"/>
</dbReference>
<feature type="region of interest" description="Disordered" evidence="1">
    <location>
        <begin position="478"/>
        <end position="595"/>
    </location>
</feature>
<sequence length="626" mass="72046">MNLDRGLNTEIYAKMEAKRRESMKMEIGQCLEHALDQLRDIWNEIGICEDQRGERQNVVLHHIRNLLSEMVTEEESLRQRLMKSVASSTEKVTTLCIELALQQYEPDSGISILQLEKALRLQVEQLGKEKSDRLGALEGLQKVEQTLCDILCTTPYYIPSGTVPSQEQLGILREHIDTLTAEKDQRHKTFTSTKKEILSYMEYLEQGPETSFEREVICEEEEAFVLSKENIQALKDLHQELEFKDTENKHAAEELRDRVTALWNRLSIPKEEREETSAKLQGHKPSNLTTLQEEVAKLEILKRQNLRKVVDAIREELEGWWNKCFYSRSQRNQFEAFYEDEITEDLLTLHDEELVRVKGHYETNQEMLDAVRKREDMWKKMLEFERKAIDPNRFNNRGGNLLEEERIRRKLNKDLPKIEQKLSDRIEEYERQTGTEFLVDGCRFMDYVAAQWAAHENEKKVIKEERLNARKRITEEEMLHGSKPSTPTKRRFVGLTPTKTPKRLRGANGSVAASPRLYMSSAHSSIMPSPRASRTKPPTGASTARTPKRLRNTPARNAQRKVLGDKNGTGSSSAFSTSTVSGGHTQSNNMSTLSVTSSCGTYTDFAKELELQSRKYCRSSTVASPT</sequence>
<dbReference type="AlphaFoldDB" id="A0A7M7NUR5"/>
<proteinExistence type="predicted"/>